<evidence type="ECO:0000256" key="1">
    <source>
        <dbReference type="ARBA" id="ARBA00001946"/>
    </source>
</evidence>
<dbReference type="InterPro" id="IPR050556">
    <property type="entry name" value="Type_II_TA_system_RNase"/>
</dbReference>
<evidence type="ECO:0000256" key="3">
    <source>
        <dbReference type="ARBA" id="ARBA00022722"/>
    </source>
</evidence>
<keyword evidence="6 8" id="KW-0460">Magnesium</keyword>
<dbReference type="InterPro" id="IPR029060">
    <property type="entry name" value="PIN-like_dom_sf"/>
</dbReference>
<dbReference type="Gene3D" id="3.40.50.1010">
    <property type="entry name" value="5'-nuclease"/>
    <property type="match status" value="1"/>
</dbReference>
<comment type="cofactor">
    <cofactor evidence="1 8">
        <name>Mg(2+)</name>
        <dbReference type="ChEBI" id="CHEBI:18420"/>
    </cofactor>
</comment>
<evidence type="ECO:0000256" key="7">
    <source>
        <dbReference type="ARBA" id="ARBA00038093"/>
    </source>
</evidence>
<dbReference type="EMBL" id="JBHRYH010000005">
    <property type="protein sequence ID" value="MFC3625099.1"/>
    <property type="molecule type" value="Genomic_DNA"/>
</dbReference>
<organism evidence="10 11">
    <name type="scientific">Vogesella amnigena</name>
    <dbReference type="NCBI Taxonomy" id="1507449"/>
    <lineage>
        <taxon>Bacteria</taxon>
        <taxon>Pseudomonadati</taxon>
        <taxon>Pseudomonadota</taxon>
        <taxon>Betaproteobacteria</taxon>
        <taxon>Neisseriales</taxon>
        <taxon>Chromobacteriaceae</taxon>
        <taxon>Vogesella</taxon>
    </lineage>
</organism>
<keyword evidence="3 8" id="KW-0540">Nuclease</keyword>
<evidence type="ECO:0000313" key="11">
    <source>
        <dbReference type="Proteomes" id="UP001595636"/>
    </source>
</evidence>
<comment type="caution">
    <text evidence="10">The sequence shown here is derived from an EMBL/GenBank/DDBJ whole genome shotgun (WGS) entry which is preliminary data.</text>
</comment>
<name>A0ABV7TR01_9NEIS</name>
<evidence type="ECO:0000256" key="8">
    <source>
        <dbReference type="HAMAP-Rule" id="MF_00265"/>
    </source>
</evidence>
<feature type="domain" description="PIN" evidence="9">
    <location>
        <begin position="5"/>
        <end position="125"/>
    </location>
</feature>
<evidence type="ECO:0000259" key="9">
    <source>
        <dbReference type="Pfam" id="PF01850"/>
    </source>
</evidence>
<feature type="binding site" evidence="8">
    <location>
        <position position="99"/>
    </location>
    <ligand>
        <name>Mg(2+)</name>
        <dbReference type="ChEBI" id="CHEBI:18420"/>
    </ligand>
</feature>
<keyword evidence="2 8" id="KW-1277">Toxin-antitoxin system</keyword>
<dbReference type="EC" id="3.1.-.-" evidence="8"/>
<dbReference type="Proteomes" id="UP001595636">
    <property type="component" value="Unassembled WGS sequence"/>
</dbReference>
<gene>
    <name evidence="8" type="primary">vapC</name>
    <name evidence="10" type="ORF">ACFOKJ_02935</name>
</gene>
<dbReference type="RefSeq" id="WP_390276509.1">
    <property type="nucleotide sequence ID" value="NZ_JBHRYH010000005.1"/>
</dbReference>
<keyword evidence="11" id="KW-1185">Reference proteome</keyword>
<evidence type="ECO:0000256" key="2">
    <source>
        <dbReference type="ARBA" id="ARBA00022649"/>
    </source>
</evidence>
<dbReference type="HAMAP" id="MF_00265">
    <property type="entry name" value="VapC_Nob1"/>
    <property type="match status" value="1"/>
</dbReference>
<keyword evidence="5 8" id="KW-0378">Hydrolase</keyword>
<evidence type="ECO:0000256" key="4">
    <source>
        <dbReference type="ARBA" id="ARBA00022723"/>
    </source>
</evidence>
<sequence length="131" mass="15053">MSQAYLFDTNVLIYLLDGEDERILEFIESIPREDRYISSITRHEVMIGKPDARERDIFSDEDNQVFNAINDNFTTVPMSPRIERLAAQRRRQNGGRAPDAIIAATGLELQAIIVTRNVKDFKNYPFGVHPI</sequence>
<keyword evidence="8" id="KW-0800">Toxin</keyword>
<dbReference type="SUPFAM" id="SSF88723">
    <property type="entry name" value="PIN domain-like"/>
    <property type="match status" value="1"/>
</dbReference>
<proteinExistence type="inferred from homology"/>
<reference evidence="11" key="1">
    <citation type="journal article" date="2019" name="Int. J. Syst. Evol. Microbiol.">
        <title>The Global Catalogue of Microorganisms (GCM) 10K type strain sequencing project: providing services to taxonomists for standard genome sequencing and annotation.</title>
        <authorList>
            <consortium name="The Broad Institute Genomics Platform"/>
            <consortium name="The Broad Institute Genome Sequencing Center for Infectious Disease"/>
            <person name="Wu L."/>
            <person name="Ma J."/>
        </authorList>
    </citation>
    <scope>NUCLEOTIDE SEQUENCE [LARGE SCALE GENOMIC DNA]</scope>
    <source>
        <strain evidence="11">KCTC 42195</strain>
    </source>
</reference>
<evidence type="ECO:0000256" key="6">
    <source>
        <dbReference type="ARBA" id="ARBA00022842"/>
    </source>
</evidence>
<comment type="function">
    <text evidence="8">Toxic component of a toxin-antitoxin (TA) system. An RNase.</text>
</comment>
<dbReference type="PANTHER" id="PTHR33653:SF1">
    <property type="entry name" value="RIBONUCLEASE VAPC2"/>
    <property type="match status" value="1"/>
</dbReference>
<dbReference type="InterPro" id="IPR022907">
    <property type="entry name" value="VapC_family"/>
</dbReference>
<dbReference type="Pfam" id="PF01850">
    <property type="entry name" value="PIN"/>
    <property type="match status" value="1"/>
</dbReference>
<dbReference type="InterPro" id="IPR002716">
    <property type="entry name" value="PIN_dom"/>
</dbReference>
<protein>
    <recommendedName>
        <fullName evidence="8">Ribonuclease VapC</fullName>
        <shortName evidence="8">RNase VapC</shortName>
        <ecNumber evidence="8">3.1.-.-</ecNumber>
    </recommendedName>
    <alternativeName>
        <fullName evidence="8">Toxin VapC</fullName>
    </alternativeName>
</protein>
<evidence type="ECO:0000256" key="5">
    <source>
        <dbReference type="ARBA" id="ARBA00022801"/>
    </source>
</evidence>
<comment type="similarity">
    <text evidence="7 8">Belongs to the PINc/VapC protein family.</text>
</comment>
<dbReference type="CDD" id="cd18738">
    <property type="entry name" value="PIN_VapC4-5_FitB-like"/>
    <property type="match status" value="1"/>
</dbReference>
<dbReference type="PANTHER" id="PTHR33653">
    <property type="entry name" value="RIBONUCLEASE VAPC2"/>
    <property type="match status" value="1"/>
</dbReference>
<feature type="binding site" evidence="8">
    <location>
        <position position="8"/>
    </location>
    <ligand>
        <name>Mg(2+)</name>
        <dbReference type="ChEBI" id="CHEBI:18420"/>
    </ligand>
</feature>
<keyword evidence="4 8" id="KW-0479">Metal-binding</keyword>
<accession>A0ABV7TR01</accession>
<evidence type="ECO:0000313" key="10">
    <source>
        <dbReference type="EMBL" id="MFC3625099.1"/>
    </source>
</evidence>